<comment type="similarity">
    <text evidence="1 8 9 10">Belongs to the TRAFAC class TrmE-Era-EngA-EngB-Septin-like GTPase superfamily. EngA (Der) GTPase family.</text>
</comment>
<dbReference type="RefSeq" id="WP_138078846.1">
    <property type="nucleotide sequence ID" value="NZ_CP040004.1"/>
</dbReference>
<dbReference type="InterPro" id="IPR015946">
    <property type="entry name" value="KH_dom-like_a/b"/>
</dbReference>
<dbReference type="PRINTS" id="PR00449">
    <property type="entry name" value="RASTRNSFRMNG"/>
</dbReference>
<dbReference type="KEGG" id="nft:FBF37_01585"/>
<evidence type="ECO:0000313" key="13">
    <source>
        <dbReference type="Proteomes" id="UP000310639"/>
    </source>
</evidence>
<reference evidence="12 13" key="1">
    <citation type="submission" date="2019-04" db="EMBL/GenBank/DDBJ databases">
        <title>Saccharibacteria TM7 genomes.</title>
        <authorList>
            <person name="Bor B."/>
            <person name="He X."/>
            <person name="Chen T."/>
            <person name="Dewhirst F.E."/>
        </authorList>
    </citation>
    <scope>NUCLEOTIDE SEQUENCE [LARGE SCALE GENOMIC DNA]</scope>
    <source>
        <strain evidence="12 13">BB001</strain>
    </source>
</reference>
<feature type="binding site" evidence="8">
    <location>
        <begin position="192"/>
        <end position="199"/>
    </location>
    <ligand>
        <name>GTP</name>
        <dbReference type="ChEBI" id="CHEBI:37565"/>
        <label>2</label>
    </ligand>
</feature>
<dbReference type="EMBL" id="CP040004">
    <property type="protein sequence ID" value="QCT42161.1"/>
    <property type="molecule type" value="Genomic_DNA"/>
</dbReference>
<dbReference type="OrthoDB" id="9805918at2"/>
<dbReference type="CDD" id="cd01895">
    <property type="entry name" value="EngA2"/>
    <property type="match status" value="1"/>
</dbReference>
<feature type="binding site" evidence="8">
    <location>
        <begin position="304"/>
        <end position="307"/>
    </location>
    <ligand>
        <name>GTP</name>
        <dbReference type="ChEBI" id="CHEBI:37565"/>
        <label>2</label>
    </ligand>
</feature>
<sequence>MSHKLPTVAIIGQANVGKSSLFNRLTRARTAIVAREAGTTRDNVVGKVSYKRRASSPDEASQAEFWLIDTAGLKPAEDEFEATIQDQIADASAAADVILVMVDSTVYPSDADRQLAKKALKSGKPVLLIANKADLKGSLHTDEFKRLGIKTIIKTSAEHNIGISDLLDNIADLIPPATQTAPDNIIRVALIGRPNVGKSNLFNTLAGKQQAIVANVAGTTRDVNRVQVRYHGQTIELLDTAGIRRQGKQETGIEKFSVLRTMQAINEADVCFLLMDVNELNVGLDQRLAGIIDEAGKGLVLVVSKWDSVEGKDAYTRDELAPQISYHFKFTPYAPLIFTSSVTGQNVAKLFDLALDIYKRRHQECKTRVLNDLLQKAVAAHPPAGLKNSHPKLRYIVQTDIAPPWFVIYGSNLKFVHWSYKRYLERTLREAFNFAGTPIKLSFRDEKQLKANRKRVARGLAPVTKAYKQAKNAEKG</sequence>
<dbReference type="InterPro" id="IPR031166">
    <property type="entry name" value="G_ENGA"/>
</dbReference>
<keyword evidence="5 8" id="KW-0547">Nucleotide-binding</keyword>
<dbReference type="GO" id="GO:0043022">
    <property type="term" value="F:ribosome binding"/>
    <property type="evidence" value="ECO:0007669"/>
    <property type="project" value="TreeGrafter"/>
</dbReference>
<keyword evidence="4 10" id="KW-0677">Repeat</keyword>
<dbReference type="PANTHER" id="PTHR43834:SF6">
    <property type="entry name" value="GTPASE DER"/>
    <property type="match status" value="1"/>
</dbReference>
<evidence type="ECO:0000256" key="1">
    <source>
        <dbReference type="ARBA" id="ARBA00008279"/>
    </source>
</evidence>
<dbReference type="InterPro" id="IPR006073">
    <property type="entry name" value="GTP-bd"/>
</dbReference>
<feature type="binding site" evidence="8">
    <location>
        <begin position="131"/>
        <end position="134"/>
    </location>
    <ligand>
        <name>GTP</name>
        <dbReference type="ChEBI" id="CHEBI:37565"/>
        <label>1</label>
    </ligand>
</feature>
<protein>
    <recommendedName>
        <fullName evidence="2 8">GTPase Der</fullName>
    </recommendedName>
    <alternativeName>
        <fullName evidence="7 8">GTP-binding protein EngA</fullName>
    </alternativeName>
</protein>
<evidence type="ECO:0000313" key="12">
    <source>
        <dbReference type="EMBL" id="QCT42161.1"/>
    </source>
</evidence>
<evidence type="ECO:0000256" key="4">
    <source>
        <dbReference type="ARBA" id="ARBA00022737"/>
    </source>
</evidence>
<dbReference type="InterPro" id="IPR005225">
    <property type="entry name" value="Small_GTP-bd"/>
</dbReference>
<accession>A0A4P9A2Z9</accession>
<dbReference type="PIRSF" id="PIRSF006485">
    <property type="entry name" value="GTP-binding_EngA"/>
    <property type="match status" value="1"/>
</dbReference>
<organism evidence="12 13">
    <name type="scientific">Candidatus Nanosynbacter featherlites</name>
    <dbReference type="NCBI Taxonomy" id="2572088"/>
    <lineage>
        <taxon>Bacteria</taxon>
        <taxon>Candidatus Saccharimonadota</taxon>
        <taxon>Candidatus Saccharimonadia</taxon>
        <taxon>Candidatus Nanosynbacterales</taxon>
        <taxon>Candidatus Nanosynbacteraceae</taxon>
        <taxon>Candidatus Nanosynbacter</taxon>
    </lineage>
</organism>
<evidence type="ECO:0000256" key="3">
    <source>
        <dbReference type="ARBA" id="ARBA00022517"/>
    </source>
</evidence>
<dbReference type="AlphaFoldDB" id="A0A4P9A2Z9"/>
<name>A0A4P9A2Z9_9BACT</name>
<dbReference type="FunFam" id="3.30.300.20:FF:000004">
    <property type="entry name" value="GTPase Der"/>
    <property type="match status" value="1"/>
</dbReference>
<keyword evidence="6 8" id="KW-0342">GTP-binding</keyword>
<evidence type="ECO:0000256" key="5">
    <source>
        <dbReference type="ARBA" id="ARBA00022741"/>
    </source>
</evidence>
<dbReference type="SUPFAM" id="SSF52540">
    <property type="entry name" value="P-loop containing nucleoside triphosphate hydrolases"/>
    <property type="match status" value="2"/>
</dbReference>
<dbReference type="GO" id="GO:0005525">
    <property type="term" value="F:GTP binding"/>
    <property type="evidence" value="ECO:0007669"/>
    <property type="project" value="UniProtKB-UniRule"/>
</dbReference>
<dbReference type="PANTHER" id="PTHR43834">
    <property type="entry name" value="GTPASE DER"/>
    <property type="match status" value="1"/>
</dbReference>
<dbReference type="Gene3D" id="3.30.300.20">
    <property type="match status" value="1"/>
</dbReference>
<dbReference type="Pfam" id="PF01926">
    <property type="entry name" value="MMR_HSR1"/>
    <property type="match status" value="2"/>
</dbReference>
<dbReference type="Gene3D" id="3.40.50.300">
    <property type="entry name" value="P-loop containing nucleotide triphosphate hydrolases"/>
    <property type="match status" value="2"/>
</dbReference>
<dbReference type="InterPro" id="IPR032859">
    <property type="entry name" value="KH_dom-like"/>
</dbReference>
<comment type="function">
    <text evidence="8 10">GTPase that plays an essential role in the late steps of ribosome biogenesis.</text>
</comment>
<dbReference type="PROSITE" id="PS51712">
    <property type="entry name" value="G_ENGA"/>
    <property type="match status" value="1"/>
</dbReference>
<proteinExistence type="inferred from homology"/>
<feature type="binding site" evidence="8">
    <location>
        <begin position="12"/>
        <end position="19"/>
    </location>
    <ligand>
        <name>GTP</name>
        <dbReference type="ChEBI" id="CHEBI:37565"/>
        <label>1</label>
    </ligand>
</feature>
<dbReference type="InterPro" id="IPR027417">
    <property type="entry name" value="P-loop_NTPase"/>
</dbReference>
<evidence type="ECO:0000256" key="7">
    <source>
        <dbReference type="ARBA" id="ARBA00032345"/>
    </source>
</evidence>
<dbReference type="Pfam" id="PF14714">
    <property type="entry name" value="KH_dom-like"/>
    <property type="match status" value="1"/>
</dbReference>
<dbReference type="NCBIfam" id="TIGR03594">
    <property type="entry name" value="GTPase_EngA"/>
    <property type="match status" value="1"/>
</dbReference>
<evidence type="ECO:0000256" key="10">
    <source>
        <dbReference type="RuleBase" id="RU004481"/>
    </source>
</evidence>
<keyword evidence="13" id="KW-1185">Reference proteome</keyword>
<keyword evidence="3 8" id="KW-0690">Ribosome biogenesis</keyword>
<evidence type="ECO:0000259" key="11">
    <source>
        <dbReference type="PROSITE" id="PS51712"/>
    </source>
</evidence>
<gene>
    <name evidence="8 12" type="primary">der</name>
    <name evidence="12" type="ORF">FBF37_01585</name>
</gene>
<dbReference type="GO" id="GO:0042254">
    <property type="term" value="P:ribosome biogenesis"/>
    <property type="evidence" value="ECO:0007669"/>
    <property type="project" value="UniProtKB-KW"/>
</dbReference>
<feature type="binding site" evidence="8">
    <location>
        <begin position="239"/>
        <end position="243"/>
    </location>
    <ligand>
        <name>GTP</name>
        <dbReference type="ChEBI" id="CHEBI:37565"/>
        <label>2</label>
    </ligand>
</feature>
<evidence type="ECO:0000256" key="2">
    <source>
        <dbReference type="ARBA" id="ARBA00020953"/>
    </source>
</evidence>
<comment type="subunit">
    <text evidence="8">Associates with the 50S ribosomal subunit.</text>
</comment>
<dbReference type="CDD" id="cd01894">
    <property type="entry name" value="EngA1"/>
    <property type="match status" value="1"/>
</dbReference>
<dbReference type="InterPro" id="IPR016484">
    <property type="entry name" value="GTPase_Der"/>
</dbReference>
<dbReference type="HAMAP" id="MF_00195">
    <property type="entry name" value="GTPase_Der"/>
    <property type="match status" value="1"/>
</dbReference>
<feature type="binding site" evidence="8">
    <location>
        <begin position="69"/>
        <end position="73"/>
    </location>
    <ligand>
        <name>GTP</name>
        <dbReference type="ChEBI" id="CHEBI:37565"/>
        <label>1</label>
    </ligand>
</feature>
<feature type="domain" description="EngA-type G" evidence="11">
    <location>
        <begin position="186"/>
        <end position="362"/>
    </location>
</feature>
<evidence type="ECO:0000256" key="6">
    <source>
        <dbReference type="ARBA" id="ARBA00023134"/>
    </source>
</evidence>
<dbReference type="NCBIfam" id="TIGR00231">
    <property type="entry name" value="small_GTP"/>
    <property type="match status" value="2"/>
</dbReference>
<evidence type="ECO:0000256" key="8">
    <source>
        <dbReference type="HAMAP-Rule" id="MF_00195"/>
    </source>
</evidence>
<evidence type="ECO:0000256" key="9">
    <source>
        <dbReference type="PROSITE-ProRule" id="PRU01049"/>
    </source>
</evidence>
<dbReference type="Proteomes" id="UP000310639">
    <property type="component" value="Chromosome"/>
</dbReference>